<dbReference type="GO" id="GO:0006465">
    <property type="term" value="P:signal peptide processing"/>
    <property type="evidence" value="ECO:0007669"/>
    <property type="project" value="TreeGrafter"/>
</dbReference>
<dbReference type="InterPro" id="IPR000045">
    <property type="entry name" value="Prepilin_IV_endopep_pep"/>
</dbReference>
<keyword evidence="9" id="KW-0808">Transferase</keyword>
<evidence type="ECO:0000256" key="3">
    <source>
        <dbReference type="ARBA" id="ARBA00022475"/>
    </source>
</evidence>
<keyword evidence="6 10" id="KW-1133">Transmembrane helix</keyword>
<dbReference type="Pfam" id="PF01478">
    <property type="entry name" value="Peptidase_A24"/>
    <property type="match status" value="1"/>
</dbReference>
<keyword evidence="3" id="KW-1003">Cell membrane</keyword>
<evidence type="ECO:0000256" key="2">
    <source>
        <dbReference type="ARBA" id="ARBA00005801"/>
    </source>
</evidence>
<evidence type="ECO:0000256" key="6">
    <source>
        <dbReference type="ARBA" id="ARBA00022989"/>
    </source>
</evidence>
<keyword evidence="7 10" id="KW-0472">Membrane</keyword>
<keyword evidence="9" id="KW-0489">Methyltransferase</keyword>
<comment type="subcellular location">
    <subcellularLocation>
        <location evidence="1">Cell inner membrane</location>
        <topology evidence="1">Multi-pass membrane protein</topology>
    </subcellularLocation>
    <subcellularLocation>
        <location evidence="9">Cell membrane</location>
        <topology evidence="9">Multi-pass membrane protein</topology>
    </subcellularLocation>
</comment>
<keyword evidence="9" id="KW-0511">Multifunctional enzyme</keyword>
<dbReference type="GO" id="GO:0032259">
    <property type="term" value="P:methylation"/>
    <property type="evidence" value="ECO:0007669"/>
    <property type="project" value="UniProtKB-KW"/>
</dbReference>
<feature type="transmembrane region" description="Helical" evidence="10">
    <location>
        <begin position="182"/>
        <end position="215"/>
    </location>
</feature>
<evidence type="ECO:0000256" key="7">
    <source>
        <dbReference type="ARBA" id="ARBA00023136"/>
    </source>
</evidence>
<feature type="transmembrane region" description="Helical" evidence="10">
    <location>
        <begin position="128"/>
        <end position="147"/>
    </location>
</feature>
<dbReference type="Proteomes" id="UP000179059">
    <property type="component" value="Unassembled WGS sequence"/>
</dbReference>
<keyword evidence="5 9" id="KW-0812">Transmembrane</keyword>
<dbReference type="InterPro" id="IPR050882">
    <property type="entry name" value="Prepilin_peptidase/N-MTase"/>
</dbReference>
<feature type="domain" description="Prepilin type IV endopeptidase peptidase" evidence="11">
    <location>
        <begin position="107"/>
        <end position="211"/>
    </location>
</feature>
<feature type="domain" description="Prepilin peptidase A24 N-terminal" evidence="12">
    <location>
        <begin position="8"/>
        <end position="92"/>
    </location>
</feature>
<evidence type="ECO:0000256" key="8">
    <source>
        <dbReference type="RuleBase" id="RU003793"/>
    </source>
</evidence>
<evidence type="ECO:0000313" key="14">
    <source>
        <dbReference type="Proteomes" id="UP000179059"/>
    </source>
</evidence>
<dbReference type="InterPro" id="IPR014032">
    <property type="entry name" value="Peptidase_A24A_bac"/>
</dbReference>
<dbReference type="InterPro" id="IPR010627">
    <property type="entry name" value="Prepilin_pept_A24_N"/>
</dbReference>
<dbReference type="PRINTS" id="PR00864">
    <property type="entry name" value="PREPILNPTASE"/>
</dbReference>
<evidence type="ECO:0000259" key="12">
    <source>
        <dbReference type="Pfam" id="PF06750"/>
    </source>
</evidence>
<dbReference type="Pfam" id="PF06750">
    <property type="entry name" value="A24_N_bact"/>
    <property type="match status" value="1"/>
</dbReference>
<reference evidence="13 14" key="1">
    <citation type="journal article" date="2016" name="Nat. Commun.">
        <title>Thousands of microbial genomes shed light on interconnected biogeochemical processes in an aquifer system.</title>
        <authorList>
            <person name="Anantharaman K."/>
            <person name="Brown C.T."/>
            <person name="Hug L.A."/>
            <person name="Sharon I."/>
            <person name="Castelle C.J."/>
            <person name="Probst A.J."/>
            <person name="Thomas B.C."/>
            <person name="Singh A."/>
            <person name="Wilkins M.J."/>
            <person name="Karaoz U."/>
            <person name="Brodie E.L."/>
            <person name="Williams K.H."/>
            <person name="Hubbard S.S."/>
            <person name="Banfield J.F."/>
        </authorList>
    </citation>
    <scope>NUCLEOTIDE SEQUENCE [LARGE SCALE GENOMIC DNA]</scope>
</reference>
<evidence type="ECO:0000256" key="9">
    <source>
        <dbReference type="RuleBase" id="RU003794"/>
    </source>
</evidence>
<dbReference type="STRING" id="1798647.A2855_00340"/>
<feature type="non-terminal residue" evidence="13">
    <location>
        <position position="253"/>
    </location>
</feature>
<accession>A0A1G2CAI3</accession>
<evidence type="ECO:0000256" key="10">
    <source>
        <dbReference type="SAM" id="Phobius"/>
    </source>
</evidence>
<keyword evidence="9" id="KW-0378">Hydrolase</keyword>
<dbReference type="EC" id="2.1.1.-" evidence="9"/>
<dbReference type="Gene3D" id="1.20.120.1220">
    <property type="match status" value="1"/>
</dbReference>
<organism evidence="13 14">
    <name type="scientific">Candidatus Liptonbacteria bacterium RIFCSPHIGHO2_01_FULL_57_28</name>
    <dbReference type="NCBI Taxonomy" id="1798647"/>
    <lineage>
        <taxon>Bacteria</taxon>
        <taxon>Candidatus Liptoniibacteriota</taxon>
    </lineage>
</organism>
<dbReference type="PANTHER" id="PTHR30487:SF0">
    <property type="entry name" value="PREPILIN LEADER PEPTIDASE_N-METHYLTRANSFERASE-RELATED"/>
    <property type="match status" value="1"/>
</dbReference>
<keyword evidence="4" id="KW-0997">Cell inner membrane</keyword>
<evidence type="ECO:0000313" key="13">
    <source>
        <dbReference type="EMBL" id="OGY97670.1"/>
    </source>
</evidence>
<gene>
    <name evidence="13" type="ORF">A2855_00340</name>
</gene>
<evidence type="ECO:0000256" key="5">
    <source>
        <dbReference type="ARBA" id="ARBA00022692"/>
    </source>
</evidence>
<proteinExistence type="inferred from homology"/>
<dbReference type="AlphaFoldDB" id="A0A1G2CAI3"/>
<keyword evidence="9" id="KW-0645">Protease</keyword>
<dbReference type="PANTHER" id="PTHR30487">
    <property type="entry name" value="TYPE 4 PREPILIN-LIKE PROTEINS LEADER PEPTIDE-PROCESSING ENZYME"/>
    <property type="match status" value="1"/>
</dbReference>
<dbReference type="EC" id="3.4.23.43" evidence="9"/>
<comment type="function">
    <text evidence="9">Plays an essential role in type IV pili and type II pseudopili formation by proteolytically removing the leader sequence from substrate proteins and subsequently monomethylating the alpha-amino group of the newly exposed N-terminal phenylalanine.</text>
</comment>
<dbReference type="EMBL" id="MHKX01000027">
    <property type="protein sequence ID" value="OGY97670.1"/>
    <property type="molecule type" value="Genomic_DNA"/>
</dbReference>
<protein>
    <recommendedName>
        <fullName evidence="9">Prepilin leader peptidase/N-methyltransferase</fullName>
        <ecNumber evidence="9">2.1.1.-</ecNumber>
        <ecNumber evidence="9">3.4.23.43</ecNumber>
    </recommendedName>
</protein>
<feature type="transmembrane region" description="Helical" evidence="10">
    <location>
        <begin position="75"/>
        <end position="96"/>
    </location>
</feature>
<dbReference type="GO" id="GO:0004190">
    <property type="term" value="F:aspartic-type endopeptidase activity"/>
    <property type="evidence" value="ECO:0007669"/>
    <property type="project" value="UniProtKB-EC"/>
</dbReference>
<evidence type="ECO:0000256" key="4">
    <source>
        <dbReference type="ARBA" id="ARBA00022519"/>
    </source>
</evidence>
<name>A0A1G2CAI3_9BACT</name>
<feature type="transmembrane region" description="Helical" evidence="10">
    <location>
        <begin position="153"/>
        <end position="170"/>
    </location>
</feature>
<comment type="catalytic activity">
    <reaction evidence="9">
        <text>Typically cleaves a -Gly-|-Phe- bond to release an N-terminal, basic peptide of 5-8 residues from type IV prepilin, and then N-methylates the new N-terminal amino group, the methyl donor being S-adenosyl-L-methionine.</text>
        <dbReference type="EC" id="3.4.23.43"/>
    </reaction>
</comment>
<dbReference type="GO" id="GO:0008168">
    <property type="term" value="F:methyltransferase activity"/>
    <property type="evidence" value="ECO:0007669"/>
    <property type="project" value="UniProtKB-KW"/>
</dbReference>
<evidence type="ECO:0000256" key="1">
    <source>
        <dbReference type="ARBA" id="ARBA00004429"/>
    </source>
</evidence>
<dbReference type="GO" id="GO:0005886">
    <property type="term" value="C:plasma membrane"/>
    <property type="evidence" value="ECO:0007669"/>
    <property type="project" value="UniProtKB-SubCell"/>
</dbReference>
<feature type="transmembrane region" description="Helical" evidence="10">
    <location>
        <begin position="227"/>
        <end position="250"/>
    </location>
</feature>
<comment type="similarity">
    <text evidence="2 8">Belongs to the peptidase A24 family.</text>
</comment>
<comment type="caution">
    <text evidence="13">The sequence shown here is derived from an EMBL/GenBank/DDBJ whole genome shotgun (WGS) entry which is preliminary data.</text>
</comment>
<evidence type="ECO:0000259" key="11">
    <source>
        <dbReference type="Pfam" id="PF01478"/>
    </source>
</evidence>
<sequence length="253" mass="26826">MVTALSFLFGLALGSFLHVLVSRYDPERFLLTRATLGGRSYCPHCKKTLAWYELLPLLSFLIQRGRCRACGAKIGWSYFGVELACGLLVALVPMGLPLVPAILWTAVFLILLLITLIDLRLQIIPDELSAALAILGIGLVLAGGAPFDWAGHFGAGLGATAFFAALIAITHGKGMGWGDVKLAFALGLVFGWPDTLLLVMLAFVIGAAVGVALIAAHSKDLKSALPFGPFLALAALIAFFFGQSIIGGYLRLL</sequence>
<feature type="transmembrane region" description="Helical" evidence="10">
    <location>
        <begin position="102"/>
        <end position="121"/>
    </location>
</feature>